<dbReference type="PANTHER" id="PTHR43422">
    <property type="entry name" value="THIAMINE THIAZOLE SYNTHASE"/>
    <property type="match status" value="1"/>
</dbReference>
<dbReference type="AlphaFoldDB" id="A0A2A5QRW8"/>
<evidence type="ECO:0000313" key="2">
    <source>
        <dbReference type="EMBL" id="PCR89586.1"/>
    </source>
</evidence>
<dbReference type="InterPro" id="IPR002938">
    <property type="entry name" value="FAD-bd"/>
</dbReference>
<protein>
    <submittedName>
        <fullName evidence="2">Oxidoreductase</fullName>
    </submittedName>
</protein>
<keyword evidence="3" id="KW-1185">Reference proteome</keyword>
<dbReference type="SUPFAM" id="SSF51905">
    <property type="entry name" value="FAD/NAD(P)-binding domain"/>
    <property type="match status" value="1"/>
</dbReference>
<feature type="domain" description="FAD-binding" evidence="1">
    <location>
        <begin position="21"/>
        <end position="354"/>
    </location>
</feature>
<dbReference type="Proteomes" id="UP000219689">
    <property type="component" value="Unassembled WGS sequence"/>
</dbReference>
<comment type="caution">
    <text evidence="2">The sequence shown here is derived from an EMBL/GenBank/DDBJ whole genome shotgun (WGS) entry which is preliminary data.</text>
</comment>
<evidence type="ECO:0000313" key="3">
    <source>
        <dbReference type="Proteomes" id="UP000219689"/>
    </source>
</evidence>
<evidence type="ECO:0000259" key="1">
    <source>
        <dbReference type="Pfam" id="PF01494"/>
    </source>
</evidence>
<accession>A0A2A5QRW8</accession>
<sequence>MTLSKFGRYDGNRVDESGGKAVVLGAGIAGLCVARVVADAFDQVILVERDSLPENAVKRGGVPQSAHPHVLWEAGRATLEDFFPGYGEELVSAGGLFIDVTTDFNYYIEEGFVADGRSSLPMYAASRPLFEHLVRRRVVARDDVEVWSNCQFVEYLLSDDATAVTGVVVEDECGQTTLSAALVADATGRTSQTPTWLENHGYPSPPAEEIRVDVSYNTVAIERPPTDRRLFVVSPSPSRTSYGGLFPVEDGRWLAILGEMHSDGPPPNAETITSIAENLPIPHVERLLTTQPWIDREVRSYFFPSNVRWRYEDIDSFPDNLVVVGDAIASFNPIYAQGMSVAALEALLLHHLLADGIPDDIGLRFFEQVTAVVDIAWQLAVDSDHRFPQTSGPSPRGSGFRNRYRSRVIRSAHSDPTVADAFYRVLAMQHSPTLLLRPGILWRVLT</sequence>
<gene>
    <name evidence="2" type="ORF">CP557_02980</name>
</gene>
<dbReference type="Pfam" id="PF01494">
    <property type="entry name" value="FAD_binding_3"/>
    <property type="match status" value="1"/>
</dbReference>
<name>A0A2A5QRW8_9EURY</name>
<organism evidence="2 3">
    <name type="scientific">Natrinema ejinorense</name>
    <dbReference type="NCBI Taxonomy" id="373386"/>
    <lineage>
        <taxon>Archaea</taxon>
        <taxon>Methanobacteriati</taxon>
        <taxon>Methanobacteriota</taxon>
        <taxon>Stenosarchaea group</taxon>
        <taxon>Halobacteria</taxon>
        <taxon>Halobacteriales</taxon>
        <taxon>Natrialbaceae</taxon>
        <taxon>Natrinema</taxon>
    </lineage>
</organism>
<dbReference type="Gene3D" id="3.50.50.60">
    <property type="entry name" value="FAD/NAD(P)-binding domain"/>
    <property type="match status" value="1"/>
</dbReference>
<dbReference type="PANTHER" id="PTHR43422:SF3">
    <property type="entry name" value="THIAMINE THIAZOLE SYNTHASE"/>
    <property type="match status" value="1"/>
</dbReference>
<dbReference type="OrthoDB" id="202449at2157"/>
<dbReference type="RefSeq" id="WP_097378534.1">
    <property type="nucleotide sequence ID" value="NZ_NXNI01000001.1"/>
</dbReference>
<dbReference type="GO" id="GO:0071949">
    <property type="term" value="F:FAD binding"/>
    <property type="evidence" value="ECO:0007669"/>
    <property type="project" value="InterPro"/>
</dbReference>
<reference evidence="2 3" key="1">
    <citation type="submission" date="2017-09" db="EMBL/GenBank/DDBJ databases">
        <title>Genome sequences of Natrinema ejinorence JCM 13890T.</title>
        <authorList>
            <person name="Roh S.W."/>
            <person name="Kim Y.B."/>
            <person name="Kim J.Y."/>
        </authorList>
    </citation>
    <scope>NUCLEOTIDE SEQUENCE [LARGE SCALE GENOMIC DNA]</scope>
    <source>
        <strain evidence="2 3">JCM 13890</strain>
    </source>
</reference>
<proteinExistence type="predicted"/>
<dbReference type="InterPro" id="IPR036188">
    <property type="entry name" value="FAD/NAD-bd_sf"/>
</dbReference>
<dbReference type="EMBL" id="NXNI01000001">
    <property type="protein sequence ID" value="PCR89586.1"/>
    <property type="molecule type" value="Genomic_DNA"/>
</dbReference>